<dbReference type="Pfam" id="PF04402">
    <property type="entry name" value="SIMPL"/>
    <property type="match status" value="1"/>
</dbReference>
<dbReference type="Gene3D" id="3.30.70.2970">
    <property type="entry name" value="Protein of unknown function (DUF541), domain 2"/>
    <property type="match status" value="1"/>
</dbReference>
<evidence type="ECO:0000313" key="3">
    <source>
        <dbReference type="Proteomes" id="UP000034849"/>
    </source>
</evidence>
<dbReference type="EMBL" id="LBSX01000005">
    <property type="protein sequence ID" value="KKQ27840.1"/>
    <property type="molecule type" value="Genomic_DNA"/>
</dbReference>
<keyword evidence="1" id="KW-0472">Membrane</keyword>
<keyword evidence="1" id="KW-0812">Transmembrane</keyword>
<dbReference type="InterPro" id="IPR007497">
    <property type="entry name" value="SIMPL/DUF541"/>
</dbReference>
<evidence type="ECO:0000256" key="1">
    <source>
        <dbReference type="SAM" id="Phobius"/>
    </source>
</evidence>
<sequence>MPVKKIDETLVKGSCCGEGKSCCSLPMGKCCRGNFAHKIMLTLAGILLVYGIVLVGTMIRNNMQQYYFIGKAPKSERLITVEASGKVTVKPDLAVTTMGMMAEAKTVAEAQKKNTEVMNNLLAKLKAVGVDEKDIQTANYNVYPQYDYTDGTSVLKGYQVSQNLTVKIRDLNKADQILGLAGEVGANSVSGIEFTFDDTDVYVAEARDLAMKKIEDKVKMLSQQLGVRFMNVTSYYEYNDQGTAYPKMYAESAMGMGNAVSVPDIQPGTNDISLKVNVTFEIR</sequence>
<keyword evidence="1" id="KW-1133">Transmembrane helix</keyword>
<dbReference type="PANTHER" id="PTHR34387:SF1">
    <property type="entry name" value="PERIPLASMIC IMMUNOGENIC PROTEIN"/>
    <property type="match status" value="1"/>
</dbReference>
<evidence type="ECO:0008006" key="4">
    <source>
        <dbReference type="Google" id="ProtNLM"/>
    </source>
</evidence>
<organism evidence="2 3">
    <name type="scientific">Candidatus Magasanikbacteria bacterium GW2011_GWC2_37_14</name>
    <dbReference type="NCBI Taxonomy" id="1619046"/>
    <lineage>
        <taxon>Bacteria</taxon>
        <taxon>Candidatus Magasanikiibacteriota</taxon>
    </lineage>
</organism>
<protein>
    <recommendedName>
        <fullName evidence="4">26 kDa periplasmic immunogenic protein</fullName>
    </recommendedName>
</protein>
<accession>A0A0G0GNV1</accession>
<name>A0A0G0GNV1_9BACT</name>
<proteinExistence type="predicted"/>
<dbReference type="Proteomes" id="UP000034849">
    <property type="component" value="Unassembled WGS sequence"/>
</dbReference>
<gene>
    <name evidence="2" type="ORF">US42_C0005G0065</name>
</gene>
<dbReference type="STRING" id="1619046.US42_C0005G0065"/>
<dbReference type="GO" id="GO:0006974">
    <property type="term" value="P:DNA damage response"/>
    <property type="evidence" value="ECO:0007669"/>
    <property type="project" value="TreeGrafter"/>
</dbReference>
<dbReference type="Gene3D" id="3.30.110.170">
    <property type="entry name" value="Protein of unknown function (DUF541), domain 1"/>
    <property type="match status" value="1"/>
</dbReference>
<reference evidence="2 3" key="1">
    <citation type="journal article" date="2015" name="Nature">
        <title>rRNA introns, odd ribosomes, and small enigmatic genomes across a large radiation of phyla.</title>
        <authorList>
            <person name="Brown C.T."/>
            <person name="Hug L.A."/>
            <person name="Thomas B.C."/>
            <person name="Sharon I."/>
            <person name="Castelle C.J."/>
            <person name="Singh A."/>
            <person name="Wilkins M.J."/>
            <person name="Williams K.H."/>
            <person name="Banfield J.F."/>
        </authorList>
    </citation>
    <scope>NUCLEOTIDE SEQUENCE [LARGE SCALE GENOMIC DNA]</scope>
</reference>
<dbReference type="AlphaFoldDB" id="A0A0G0GNV1"/>
<comment type="caution">
    <text evidence="2">The sequence shown here is derived from an EMBL/GenBank/DDBJ whole genome shotgun (WGS) entry which is preliminary data.</text>
</comment>
<evidence type="ECO:0000313" key="2">
    <source>
        <dbReference type="EMBL" id="KKQ27840.1"/>
    </source>
</evidence>
<dbReference type="PANTHER" id="PTHR34387">
    <property type="entry name" value="SLR1258 PROTEIN"/>
    <property type="match status" value="1"/>
</dbReference>
<feature type="transmembrane region" description="Helical" evidence="1">
    <location>
        <begin position="39"/>
        <end position="59"/>
    </location>
</feature>
<dbReference type="InterPro" id="IPR052022">
    <property type="entry name" value="26kDa_periplasmic_antigen"/>
</dbReference>